<feature type="region of interest" description="Disordered" evidence="1">
    <location>
        <begin position="17"/>
        <end position="51"/>
    </location>
</feature>
<reference evidence="3" key="1">
    <citation type="journal article" date="2015" name="MBio">
        <title>Genome-Resolved Metagenomic Analysis Reveals Roles for Candidate Phyla and Other Microbial Community Members in Biogeochemical Transformations in Oil Reservoirs.</title>
        <authorList>
            <person name="Hu P."/>
            <person name="Tom L."/>
            <person name="Singh A."/>
            <person name="Thomas B.C."/>
            <person name="Baker B.J."/>
            <person name="Piceno Y.M."/>
            <person name="Andersen G.L."/>
            <person name="Banfield J.F."/>
        </authorList>
    </citation>
    <scope>NUCLEOTIDE SEQUENCE [LARGE SCALE GENOMIC DNA]</scope>
</reference>
<accession>A0A101ITT7</accession>
<feature type="compositionally biased region" description="Basic and acidic residues" evidence="1">
    <location>
        <begin position="20"/>
        <end position="38"/>
    </location>
</feature>
<evidence type="ECO:0000313" key="2">
    <source>
        <dbReference type="EMBL" id="KUL01225.1"/>
    </source>
</evidence>
<dbReference type="AlphaFoldDB" id="A0A101ITT7"/>
<organism evidence="2 3">
    <name type="scientific">Methanoculleus marisnigri</name>
    <dbReference type="NCBI Taxonomy" id="2198"/>
    <lineage>
        <taxon>Archaea</taxon>
        <taxon>Methanobacteriati</taxon>
        <taxon>Methanobacteriota</taxon>
        <taxon>Stenosarchaea group</taxon>
        <taxon>Methanomicrobia</taxon>
        <taxon>Methanomicrobiales</taxon>
        <taxon>Methanomicrobiaceae</taxon>
        <taxon>Methanoculleus</taxon>
    </lineage>
</organism>
<dbReference type="PATRIC" id="fig|2198.3.peg.981"/>
<gene>
    <name evidence="2" type="ORF">XE10_1111</name>
</gene>
<dbReference type="Proteomes" id="UP000054598">
    <property type="component" value="Unassembled WGS sequence"/>
</dbReference>
<proteinExistence type="predicted"/>
<evidence type="ECO:0000313" key="3">
    <source>
        <dbReference type="Proteomes" id="UP000054598"/>
    </source>
</evidence>
<protein>
    <submittedName>
        <fullName evidence="2">Uncharacterized protein</fullName>
    </submittedName>
</protein>
<comment type="caution">
    <text evidence="2">The sequence shown here is derived from an EMBL/GenBank/DDBJ whole genome shotgun (WGS) entry which is preliminary data.</text>
</comment>
<evidence type="ECO:0000256" key="1">
    <source>
        <dbReference type="SAM" id="MobiDB-lite"/>
    </source>
</evidence>
<sequence>MPTMIAIRFSRQGVYSVRSAAREGRQDTTKQGKQESKAPPRAHRSVVGSDPQKLLRLRPGFAVEFCGISRTAAGLLTRVSAGHLERGGAASSPGPSF</sequence>
<dbReference type="EMBL" id="LGHE01000116">
    <property type="protein sequence ID" value="KUL01225.1"/>
    <property type="molecule type" value="Genomic_DNA"/>
</dbReference>
<name>A0A101ITT7_9EURY</name>